<feature type="domain" description="PPIase FKBP-type" evidence="16">
    <location>
        <begin position="163"/>
        <end position="223"/>
    </location>
</feature>
<evidence type="ECO:0000256" key="2">
    <source>
        <dbReference type="ARBA" id="ARBA00005464"/>
    </source>
</evidence>
<evidence type="ECO:0000313" key="17">
    <source>
        <dbReference type="EMBL" id="HIZ39234.1"/>
    </source>
</evidence>
<dbReference type="SUPFAM" id="SSF54534">
    <property type="entry name" value="FKBP-like"/>
    <property type="match status" value="1"/>
</dbReference>
<dbReference type="InterPro" id="IPR008881">
    <property type="entry name" value="Trigger_fac_ribosome-bd_bac"/>
</dbReference>
<evidence type="ECO:0000256" key="12">
    <source>
        <dbReference type="HAMAP-Rule" id="MF_00303"/>
    </source>
</evidence>
<evidence type="ECO:0000256" key="10">
    <source>
        <dbReference type="ARBA" id="ARBA00024849"/>
    </source>
</evidence>
<proteinExistence type="inferred from homology"/>
<dbReference type="InterPro" id="IPR046357">
    <property type="entry name" value="PPIase_dom_sf"/>
</dbReference>
<comment type="caution">
    <text evidence="17">The sequence shown here is derived from an EMBL/GenBank/DDBJ whole genome shotgun (WGS) entry which is preliminary data.</text>
</comment>
<dbReference type="InterPro" id="IPR001179">
    <property type="entry name" value="PPIase_FKBP_dom"/>
</dbReference>
<comment type="catalytic activity">
    <reaction evidence="1 12 13">
        <text>[protein]-peptidylproline (omega=180) = [protein]-peptidylproline (omega=0)</text>
        <dbReference type="Rhea" id="RHEA:16237"/>
        <dbReference type="Rhea" id="RHEA-COMP:10747"/>
        <dbReference type="Rhea" id="RHEA-COMP:10748"/>
        <dbReference type="ChEBI" id="CHEBI:83833"/>
        <dbReference type="ChEBI" id="CHEBI:83834"/>
        <dbReference type="EC" id="5.2.1.8"/>
    </reaction>
</comment>
<dbReference type="GO" id="GO:0005737">
    <property type="term" value="C:cytoplasm"/>
    <property type="evidence" value="ECO:0007669"/>
    <property type="project" value="UniProtKB-SubCell"/>
</dbReference>
<dbReference type="AlphaFoldDB" id="A0A9D2J884"/>
<dbReference type="SUPFAM" id="SSF109998">
    <property type="entry name" value="Triger factor/SurA peptide-binding domain-like"/>
    <property type="match status" value="1"/>
</dbReference>
<dbReference type="Gene3D" id="1.10.3120.10">
    <property type="entry name" value="Trigger factor, C-terminal domain"/>
    <property type="match status" value="1"/>
</dbReference>
<dbReference type="GO" id="GO:0043335">
    <property type="term" value="P:protein unfolding"/>
    <property type="evidence" value="ECO:0007669"/>
    <property type="project" value="TreeGrafter"/>
</dbReference>
<keyword evidence="12" id="KW-0963">Cytoplasm</keyword>
<dbReference type="GO" id="GO:0015031">
    <property type="term" value="P:protein transport"/>
    <property type="evidence" value="ECO:0007669"/>
    <property type="project" value="UniProtKB-UniRule"/>
</dbReference>
<dbReference type="PANTHER" id="PTHR30560:SF3">
    <property type="entry name" value="TRIGGER FACTOR-LIKE PROTEIN TIG, CHLOROPLASTIC"/>
    <property type="match status" value="1"/>
</dbReference>
<comment type="subcellular location">
    <subcellularLocation>
        <location evidence="12">Cytoplasm</location>
    </subcellularLocation>
    <text evidence="12">About half TF is bound to the ribosome near the polypeptide exit tunnel while the other half is free in the cytoplasm.</text>
</comment>
<dbReference type="GO" id="GO:0051301">
    <property type="term" value="P:cell division"/>
    <property type="evidence" value="ECO:0007669"/>
    <property type="project" value="UniProtKB-KW"/>
</dbReference>
<dbReference type="GO" id="GO:0003755">
    <property type="term" value="F:peptidyl-prolyl cis-trans isomerase activity"/>
    <property type="evidence" value="ECO:0007669"/>
    <property type="project" value="UniProtKB-UniRule"/>
</dbReference>
<keyword evidence="5 12" id="KW-0132">Cell division</keyword>
<evidence type="ECO:0000256" key="11">
    <source>
        <dbReference type="ARBA" id="ARBA00029986"/>
    </source>
</evidence>
<dbReference type="NCBIfam" id="TIGR00115">
    <property type="entry name" value="tig"/>
    <property type="match status" value="1"/>
</dbReference>
<sequence length="442" mass="49593">MSVQVENLEHNMAKLTIEVDAAEFDAACKKVYNRKKGSYNLPGFRKGKVPMNIIEKTYGPGIFYEDAANEIMPKAYADALEETKLDVVSRPEVDVTQIGKGENFIFTVSVAVKPEVTLGQYKGLEVEKDAVEVTDEEVDAELKKAQEQNAREVTIEDRPVKEGDIITLNYAGTIDGVPFDGGTAESQKLEIGSHSFIDTFEDQLVGLNIGDEKDVEVTFPEEYHAAELAGKPANFHVKVLGITEKQLPEIDDDFAQDTTEFDSLEDYKADIRAKLLESKEEQAKNNMENALVEKAVENAEMDIPEAMVDSQVDQMVQEFQQRVSYQGISFEQYLQFTGQNPEAFRESMRPEAMRRIQSSLVLEAIVAAENIEATEEDLNKEFERMASMYQMEADQIASYMGEAEKENMKNDIAIQKAVDFIREQAVVTEASEELEYEGGEAE</sequence>
<dbReference type="PIRSF" id="PIRSF003095">
    <property type="entry name" value="Trigger_factor"/>
    <property type="match status" value="1"/>
</dbReference>
<evidence type="ECO:0000313" key="18">
    <source>
        <dbReference type="Proteomes" id="UP000824049"/>
    </source>
</evidence>
<dbReference type="EC" id="5.2.1.8" evidence="3 12"/>
<keyword evidence="9 12" id="KW-0131">Cell cycle</keyword>
<dbReference type="PANTHER" id="PTHR30560">
    <property type="entry name" value="TRIGGER FACTOR CHAPERONE AND PEPTIDYL-PROLYL CIS/TRANS ISOMERASE"/>
    <property type="match status" value="1"/>
</dbReference>
<dbReference type="PROSITE" id="PS50059">
    <property type="entry name" value="FKBP_PPIASE"/>
    <property type="match status" value="1"/>
</dbReference>
<evidence type="ECO:0000256" key="8">
    <source>
        <dbReference type="ARBA" id="ARBA00023235"/>
    </source>
</evidence>
<comment type="domain">
    <text evidence="12">Consists of 3 domains; the N-terminus binds the ribosome, the middle domain has PPIase activity, while the C-terminus has intrinsic chaperone activity on its own.</text>
</comment>
<evidence type="ECO:0000256" key="13">
    <source>
        <dbReference type="PROSITE-ProRule" id="PRU00277"/>
    </source>
</evidence>
<dbReference type="Pfam" id="PF05698">
    <property type="entry name" value="Trigger_C"/>
    <property type="match status" value="1"/>
</dbReference>
<keyword evidence="7 12" id="KW-0143">Chaperone</keyword>
<dbReference type="HAMAP" id="MF_00303">
    <property type="entry name" value="Trigger_factor_Tig"/>
    <property type="match status" value="1"/>
</dbReference>
<protein>
    <recommendedName>
        <fullName evidence="4 12">Trigger factor</fullName>
        <shortName evidence="12">TF</shortName>
        <ecNumber evidence="3 12">5.2.1.8</ecNumber>
    </recommendedName>
    <alternativeName>
        <fullName evidence="11 12">PPIase</fullName>
    </alternativeName>
</protein>
<evidence type="ECO:0000256" key="7">
    <source>
        <dbReference type="ARBA" id="ARBA00023186"/>
    </source>
</evidence>
<dbReference type="InterPro" id="IPR036611">
    <property type="entry name" value="Trigger_fac_ribosome-bd_sf"/>
</dbReference>
<evidence type="ECO:0000256" key="4">
    <source>
        <dbReference type="ARBA" id="ARBA00016902"/>
    </source>
</evidence>
<dbReference type="SUPFAM" id="SSF102735">
    <property type="entry name" value="Trigger factor ribosome-binding domain"/>
    <property type="match status" value="1"/>
</dbReference>
<dbReference type="Proteomes" id="UP000824049">
    <property type="component" value="Unassembled WGS sequence"/>
</dbReference>
<dbReference type="Gene3D" id="3.10.50.40">
    <property type="match status" value="1"/>
</dbReference>
<evidence type="ECO:0000259" key="16">
    <source>
        <dbReference type="PROSITE" id="PS50059"/>
    </source>
</evidence>
<dbReference type="Gene3D" id="3.30.70.1050">
    <property type="entry name" value="Trigger factor ribosome-binding domain"/>
    <property type="match status" value="1"/>
</dbReference>
<accession>A0A9D2J884</accession>
<evidence type="ECO:0000256" key="1">
    <source>
        <dbReference type="ARBA" id="ARBA00000971"/>
    </source>
</evidence>
<comment type="function">
    <text evidence="10 12">Involved in protein export. Acts as a chaperone by maintaining the newly synthesized protein in an open conformation. Functions as a peptidyl-prolyl cis-trans isomerase.</text>
</comment>
<organism evidence="17 18">
    <name type="scientific">Candidatus Anaerobutyricum stercoris</name>
    <dbReference type="NCBI Taxonomy" id="2838457"/>
    <lineage>
        <taxon>Bacteria</taxon>
        <taxon>Bacillati</taxon>
        <taxon>Bacillota</taxon>
        <taxon>Clostridia</taxon>
        <taxon>Lachnospirales</taxon>
        <taxon>Lachnospiraceae</taxon>
        <taxon>Anaerobutyricum</taxon>
    </lineage>
</organism>
<keyword evidence="15" id="KW-0175">Coiled coil</keyword>
<dbReference type="GO" id="GO:0044183">
    <property type="term" value="F:protein folding chaperone"/>
    <property type="evidence" value="ECO:0007669"/>
    <property type="project" value="TreeGrafter"/>
</dbReference>
<reference evidence="17" key="1">
    <citation type="journal article" date="2021" name="PeerJ">
        <title>Extensive microbial diversity within the chicken gut microbiome revealed by metagenomics and culture.</title>
        <authorList>
            <person name="Gilroy R."/>
            <person name="Ravi A."/>
            <person name="Getino M."/>
            <person name="Pursley I."/>
            <person name="Horton D.L."/>
            <person name="Alikhan N.F."/>
            <person name="Baker D."/>
            <person name="Gharbi K."/>
            <person name="Hall N."/>
            <person name="Watson M."/>
            <person name="Adriaenssens E.M."/>
            <person name="Foster-Nyarko E."/>
            <person name="Jarju S."/>
            <person name="Secka A."/>
            <person name="Antonio M."/>
            <person name="Oren A."/>
            <person name="Chaudhuri R.R."/>
            <person name="La Ragione R."/>
            <person name="Hildebrand F."/>
            <person name="Pallen M.J."/>
        </authorList>
    </citation>
    <scope>NUCLEOTIDE SEQUENCE</scope>
    <source>
        <strain evidence="17">CHK179-28034</strain>
    </source>
</reference>
<dbReference type="InterPro" id="IPR037041">
    <property type="entry name" value="Trigger_fac_C_sf"/>
</dbReference>
<dbReference type="InterPro" id="IPR008880">
    <property type="entry name" value="Trigger_fac_C"/>
</dbReference>
<dbReference type="InterPro" id="IPR027304">
    <property type="entry name" value="Trigger_fact/SurA_dom_sf"/>
</dbReference>
<dbReference type="InterPro" id="IPR005215">
    <property type="entry name" value="Trig_fac"/>
</dbReference>
<comment type="similarity">
    <text evidence="2 12 14">Belongs to the FKBP-type PPIase family. Tig subfamily.</text>
</comment>
<reference evidence="17" key="2">
    <citation type="submission" date="2021-04" db="EMBL/GenBank/DDBJ databases">
        <authorList>
            <person name="Gilroy R."/>
        </authorList>
    </citation>
    <scope>NUCLEOTIDE SEQUENCE</scope>
    <source>
        <strain evidence="17">CHK179-28034</strain>
    </source>
</reference>
<name>A0A9D2J884_9FIRM</name>
<dbReference type="Pfam" id="PF00254">
    <property type="entry name" value="FKBP_C"/>
    <property type="match status" value="1"/>
</dbReference>
<evidence type="ECO:0000256" key="9">
    <source>
        <dbReference type="ARBA" id="ARBA00023306"/>
    </source>
</evidence>
<feature type="coiled-coil region" evidence="15">
    <location>
        <begin position="273"/>
        <end position="300"/>
    </location>
</feature>
<evidence type="ECO:0000256" key="3">
    <source>
        <dbReference type="ARBA" id="ARBA00013194"/>
    </source>
</evidence>
<gene>
    <name evidence="12 17" type="primary">tig</name>
    <name evidence="17" type="ORF">H9968_04795</name>
</gene>
<dbReference type="EMBL" id="DXBR01000047">
    <property type="protein sequence ID" value="HIZ39234.1"/>
    <property type="molecule type" value="Genomic_DNA"/>
</dbReference>
<evidence type="ECO:0000256" key="5">
    <source>
        <dbReference type="ARBA" id="ARBA00022618"/>
    </source>
</evidence>
<evidence type="ECO:0000256" key="6">
    <source>
        <dbReference type="ARBA" id="ARBA00023110"/>
    </source>
</evidence>
<keyword evidence="6 12" id="KW-0697">Rotamase</keyword>
<evidence type="ECO:0000256" key="15">
    <source>
        <dbReference type="SAM" id="Coils"/>
    </source>
</evidence>
<dbReference type="Pfam" id="PF05697">
    <property type="entry name" value="Trigger_N"/>
    <property type="match status" value="1"/>
</dbReference>
<dbReference type="GO" id="GO:0051083">
    <property type="term" value="P:'de novo' cotranslational protein folding"/>
    <property type="evidence" value="ECO:0007669"/>
    <property type="project" value="TreeGrafter"/>
</dbReference>
<evidence type="ECO:0000256" key="14">
    <source>
        <dbReference type="RuleBase" id="RU003914"/>
    </source>
</evidence>
<dbReference type="GO" id="GO:0043022">
    <property type="term" value="F:ribosome binding"/>
    <property type="evidence" value="ECO:0007669"/>
    <property type="project" value="TreeGrafter"/>
</dbReference>
<keyword evidence="8 12" id="KW-0413">Isomerase</keyword>
<dbReference type="FunFam" id="3.10.50.40:FF:000001">
    <property type="entry name" value="Trigger factor"/>
    <property type="match status" value="1"/>
</dbReference>